<name>A0A5E7V9B2_PSEFL</name>
<reference evidence="1 2" key="1">
    <citation type="submission" date="2019-09" db="EMBL/GenBank/DDBJ databases">
        <authorList>
            <person name="Chandra G."/>
            <person name="Truman W A."/>
        </authorList>
    </citation>
    <scope>NUCLEOTIDE SEQUENCE [LARGE SCALE GENOMIC DNA]</scope>
    <source>
        <strain evidence="1">PS925</strain>
    </source>
</reference>
<dbReference type="AlphaFoldDB" id="A0A5E7V9B2"/>
<organism evidence="1 2">
    <name type="scientific">Pseudomonas fluorescens</name>
    <dbReference type="NCBI Taxonomy" id="294"/>
    <lineage>
        <taxon>Bacteria</taxon>
        <taxon>Pseudomonadati</taxon>
        <taxon>Pseudomonadota</taxon>
        <taxon>Gammaproteobacteria</taxon>
        <taxon>Pseudomonadales</taxon>
        <taxon>Pseudomonadaceae</taxon>
        <taxon>Pseudomonas</taxon>
    </lineage>
</organism>
<dbReference type="EMBL" id="CABVJG010000015">
    <property type="protein sequence ID" value="VVQ19505.1"/>
    <property type="molecule type" value="Genomic_DNA"/>
</dbReference>
<evidence type="ECO:0000313" key="1">
    <source>
        <dbReference type="EMBL" id="VVQ19505.1"/>
    </source>
</evidence>
<dbReference type="Proteomes" id="UP000412311">
    <property type="component" value="Unassembled WGS sequence"/>
</dbReference>
<sequence>MQIEISSLLHRKKAGKGSFDASVDKQPFLKSDTVLFQQGVTDFFIIGMADNNENLVGFSVPVSLEGSGPHVVKYYTGTLEWQVTIEGVVHAVEAGSVTVTFKNDRNSVEGAVDFLLPGGRKVSGTFDIAKG</sequence>
<proteinExistence type="predicted"/>
<accession>A0A5E7V9B2</accession>
<protein>
    <submittedName>
        <fullName evidence="1">Uncharacterized protein</fullName>
    </submittedName>
</protein>
<dbReference type="RefSeq" id="WP_150794986.1">
    <property type="nucleotide sequence ID" value="NZ_CABVJG010000015.1"/>
</dbReference>
<evidence type="ECO:0000313" key="2">
    <source>
        <dbReference type="Proteomes" id="UP000412311"/>
    </source>
</evidence>
<gene>
    <name evidence="1" type="ORF">PS925_04622</name>
</gene>